<proteinExistence type="predicted"/>
<evidence type="ECO:0000313" key="2">
    <source>
        <dbReference type="EMBL" id="KAK0735313.1"/>
    </source>
</evidence>
<name>A0AA40BJF3_9PEZI</name>
<evidence type="ECO:0000256" key="1">
    <source>
        <dbReference type="SAM" id="MobiDB-lite"/>
    </source>
</evidence>
<dbReference type="Gene3D" id="1.25.40.10">
    <property type="entry name" value="Tetratricopeptide repeat domain"/>
    <property type="match status" value="2"/>
</dbReference>
<accession>A0AA40BJF3</accession>
<evidence type="ECO:0000313" key="3">
    <source>
        <dbReference type="Proteomes" id="UP001172159"/>
    </source>
</evidence>
<dbReference type="InterPro" id="IPR053137">
    <property type="entry name" value="NLR-like"/>
</dbReference>
<dbReference type="InterPro" id="IPR011990">
    <property type="entry name" value="TPR-like_helical_dom_sf"/>
</dbReference>
<dbReference type="EMBL" id="JAUKTV010000007">
    <property type="protein sequence ID" value="KAK0735313.1"/>
    <property type="molecule type" value="Genomic_DNA"/>
</dbReference>
<dbReference type="AlphaFoldDB" id="A0AA40BJF3"/>
<feature type="region of interest" description="Disordered" evidence="1">
    <location>
        <begin position="575"/>
        <end position="616"/>
    </location>
</feature>
<comment type="caution">
    <text evidence="2">The sequence shown here is derived from an EMBL/GenBank/DDBJ whole genome shotgun (WGS) entry which is preliminary data.</text>
</comment>
<dbReference type="Proteomes" id="UP001172159">
    <property type="component" value="Unassembled WGS sequence"/>
</dbReference>
<sequence>MPEHAMMCVAAAFPDVSTLSESNNALDHGDCEYLQHHGESLERTVIALLPKSLDGKLARASFSYRYGLYCFTYGLASSCQSWDRVEALLRSSAEIYTEILGEKHPRTLKSRHQLILVQIENQKDVAARTDLDKILILIMLNTTHHHYESWVVAAREFFLALKELSRLHGHDSVHVLRILQRLVVFYRLWVQSGDIDATRPVWEAFQAIDRFGIISDSQSFKVARGIPAIEAVREFGRSVYYAEANGVTITQAPPREHHTVLDEWERLAQNVFDQYKMHSGERHPDTLRSLSELATAKGCQGGQGQVENALRLAETVYRLHFKVLGESHRDTLETKRICGELLLKAGRPIEAVKLLKECYDTLLVSWKETSKRTLECAYSLAEAYHAVGRFGRSQEADDLMEQMIKVREAEFKAKNDWKPQSLCYALELTAVLQRKEGQFSKAVETYKRIFALNKYADPSYCDGVEMMHECKVKIRHSIAVCYFQGGNWEEAEKWGLEVLEQRRKGEVERTFYGVNHVNTLWSLFLVALARWNLGRREEAKGMLEECWNGAEARLGIEHELSKQVLEWWKYAQRSMEQDEKDGQRSKQDTPEPEQEGEMPPPPYVEFPCRRRAYRRS</sequence>
<dbReference type="PANTHER" id="PTHR46082:SF6">
    <property type="entry name" value="AAA+ ATPASE DOMAIN-CONTAINING PROTEIN-RELATED"/>
    <property type="match status" value="1"/>
</dbReference>
<reference evidence="2" key="1">
    <citation type="submission" date="2023-06" db="EMBL/GenBank/DDBJ databases">
        <title>Genome-scale phylogeny and comparative genomics of the fungal order Sordariales.</title>
        <authorList>
            <consortium name="Lawrence Berkeley National Laboratory"/>
            <person name="Hensen N."/>
            <person name="Bonometti L."/>
            <person name="Westerberg I."/>
            <person name="Brannstrom I.O."/>
            <person name="Guillou S."/>
            <person name="Cros-Aarteil S."/>
            <person name="Calhoun S."/>
            <person name="Haridas S."/>
            <person name="Kuo A."/>
            <person name="Mondo S."/>
            <person name="Pangilinan J."/>
            <person name="Riley R."/>
            <person name="Labutti K."/>
            <person name="Andreopoulos B."/>
            <person name="Lipzen A."/>
            <person name="Chen C."/>
            <person name="Yanf M."/>
            <person name="Daum C."/>
            <person name="Ng V."/>
            <person name="Clum A."/>
            <person name="Steindorff A."/>
            <person name="Ohm R."/>
            <person name="Martin F."/>
            <person name="Silar P."/>
            <person name="Natvig D."/>
            <person name="Lalanne C."/>
            <person name="Gautier V."/>
            <person name="Ament-Velasquez S.L."/>
            <person name="Kruys A."/>
            <person name="Hutchinson M.I."/>
            <person name="Powell A.J."/>
            <person name="Barry K."/>
            <person name="Miller A.N."/>
            <person name="Grigoriev I.V."/>
            <person name="Debuchy R."/>
            <person name="Gladieux P."/>
            <person name="Thoren M.H."/>
            <person name="Johannesson H."/>
        </authorList>
    </citation>
    <scope>NUCLEOTIDE SEQUENCE</scope>
    <source>
        <strain evidence="2">CBS 540.89</strain>
    </source>
</reference>
<feature type="compositionally biased region" description="Basic and acidic residues" evidence="1">
    <location>
        <begin position="575"/>
        <end position="589"/>
    </location>
</feature>
<organism evidence="2 3">
    <name type="scientific">Apiosordaria backusii</name>
    <dbReference type="NCBI Taxonomy" id="314023"/>
    <lineage>
        <taxon>Eukaryota</taxon>
        <taxon>Fungi</taxon>
        <taxon>Dikarya</taxon>
        <taxon>Ascomycota</taxon>
        <taxon>Pezizomycotina</taxon>
        <taxon>Sordariomycetes</taxon>
        <taxon>Sordariomycetidae</taxon>
        <taxon>Sordariales</taxon>
        <taxon>Lasiosphaeriaceae</taxon>
        <taxon>Apiosordaria</taxon>
    </lineage>
</organism>
<keyword evidence="3" id="KW-1185">Reference proteome</keyword>
<dbReference type="SUPFAM" id="SSF48452">
    <property type="entry name" value="TPR-like"/>
    <property type="match status" value="2"/>
</dbReference>
<dbReference type="PANTHER" id="PTHR46082">
    <property type="entry name" value="ATP/GTP-BINDING PROTEIN-RELATED"/>
    <property type="match status" value="1"/>
</dbReference>
<gene>
    <name evidence="2" type="ORF">B0T21DRAFT_384202</name>
</gene>
<protein>
    <submittedName>
        <fullName evidence="2">Uncharacterized protein</fullName>
    </submittedName>
</protein>